<accession>A0A0G0N2D6</accession>
<dbReference type="Proteomes" id="UP000034022">
    <property type="component" value="Unassembled WGS sequence"/>
</dbReference>
<comment type="caution">
    <text evidence="1">The sequence shown here is derived from an EMBL/GenBank/DDBJ whole genome shotgun (WGS) entry which is preliminary data.</text>
</comment>
<sequence length="40" mass="4534">WHIDGSYYLNNLPTISHENEIQKVTLIAAIVTTFCQAIES</sequence>
<dbReference type="AlphaFoldDB" id="A0A0G0N2D6"/>
<organism evidence="1 2">
    <name type="scientific">Candidatus Falkowbacteria bacterium GW2011_GWE1_38_31</name>
    <dbReference type="NCBI Taxonomy" id="1618638"/>
    <lineage>
        <taxon>Bacteria</taxon>
        <taxon>Candidatus Falkowiibacteriota</taxon>
    </lineage>
</organism>
<evidence type="ECO:0000313" key="2">
    <source>
        <dbReference type="Proteomes" id="UP000034022"/>
    </source>
</evidence>
<evidence type="ECO:0000313" key="1">
    <source>
        <dbReference type="EMBL" id="KKQ71276.1"/>
    </source>
</evidence>
<gene>
    <name evidence="1" type="ORF">US91_C0001G0203</name>
</gene>
<protein>
    <submittedName>
        <fullName evidence="1">Uncharacterized protein</fullName>
    </submittedName>
</protein>
<feature type="non-terminal residue" evidence="1">
    <location>
        <position position="1"/>
    </location>
</feature>
<reference evidence="1 2" key="1">
    <citation type="journal article" date="2015" name="Nature">
        <title>rRNA introns, odd ribosomes, and small enigmatic genomes across a large radiation of phyla.</title>
        <authorList>
            <person name="Brown C.T."/>
            <person name="Hug L.A."/>
            <person name="Thomas B.C."/>
            <person name="Sharon I."/>
            <person name="Castelle C.J."/>
            <person name="Singh A."/>
            <person name="Wilkins M.J."/>
            <person name="Williams K.H."/>
            <person name="Banfield J.F."/>
        </authorList>
    </citation>
    <scope>NUCLEOTIDE SEQUENCE [LARGE SCALE GENOMIC DNA]</scope>
</reference>
<proteinExistence type="predicted"/>
<name>A0A0G0N2D6_9BACT</name>
<dbReference type="EMBL" id="LBUU01000001">
    <property type="protein sequence ID" value="KKQ71276.1"/>
    <property type="molecule type" value="Genomic_DNA"/>
</dbReference>